<evidence type="ECO:0000256" key="3">
    <source>
        <dbReference type="ARBA" id="ARBA00013208"/>
    </source>
</evidence>
<keyword evidence="4 7" id="KW-0645">Protease</keyword>
<keyword evidence="7" id="KW-0472">Membrane</keyword>
<sequence>MDEKKLKKAEPQDERGQTSEVGEWVTAIVIGFLAGPFLFTFLKFVNEPYLKWLEFLLVALFYRFYIRRKTVRISKEVKEWIEVFVFAGFLVLNIRAFVVQAYKIPSGSMIPTLEIKDRLFVSRFNYWKKLPKRNEIVIFIYPQDKKKDFIKRVIAVEGDTVRIINKQVYVNGAALNEPYKIHNDSGVYPFAPQNPRDNLGVFQVPKDHLFVMGDNRDQSLDSRYWGFVPHKNLKGKALFIYWPFNRWRIIK</sequence>
<reference evidence="10" key="1">
    <citation type="submission" date="2017-09" db="EMBL/GenBank/DDBJ databases">
        <title>Depth-based differentiation of microbial function through sediment-hosted aquifers and enrichment of novel symbionts in the deep terrestrial subsurface.</title>
        <authorList>
            <person name="Probst A.J."/>
            <person name="Ladd B."/>
            <person name="Jarett J.K."/>
            <person name="Geller-Mcgrath D.E."/>
            <person name="Sieber C.M.K."/>
            <person name="Emerson J.B."/>
            <person name="Anantharaman K."/>
            <person name="Thomas B.C."/>
            <person name="Malmstrom R."/>
            <person name="Stieglmeier M."/>
            <person name="Klingl A."/>
            <person name="Woyke T."/>
            <person name="Ryan C.M."/>
            <person name="Banfield J.F."/>
        </authorList>
    </citation>
    <scope>NUCLEOTIDE SEQUENCE [LARGE SCALE GENOMIC DNA]</scope>
</reference>
<evidence type="ECO:0000256" key="2">
    <source>
        <dbReference type="ARBA" id="ARBA00009370"/>
    </source>
</evidence>
<dbReference type="EMBL" id="PFMR01000140">
    <property type="protein sequence ID" value="PIZ17129.1"/>
    <property type="molecule type" value="Genomic_DNA"/>
</dbReference>
<evidence type="ECO:0000256" key="7">
    <source>
        <dbReference type="RuleBase" id="RU362042"/>
    </source>
</evidence>
<evidence type="ECO:0000256" key="1">
    <source>
        <dbReference type="ARBA" id="ARBA00000677"/>
    </source>
</evidence>
<dbReference type="InterPro" id="IPR019758">
    <property type="entry name" value="Pept_S26A_signal_pept_1_CS"/>
</dbReference>
<feature type="domain" description="Peptidase S26" evidence="8">
    <location>
        <begin position="78"/>
        <end position="242"/>
    </location>
</feature>
<dbReference type="InterPro" id="IPR019756">
    <property type="entry name" value="Pept_S26A_signal_pept_1_Ser-AS"/>
</dbReference>
<keyword evidence="7" id="KW-0812">Transmembrane</keyword>
<evidence type="ECO:0000259" key="8">
    <source>
        <dbReference type="Pfam" id="PF10502"/>
    </source>
</evidence>
<dbReference type="GO" id="GO:0004252">
    <property type="term" value="F:serine-type endopeptidase activity"/>
    <property type="evidence" value="ECO:0007669"/>
    <property type="project" value="InterPro"/>
</dbReference>
<dbReference type="CDD" id="cd06530">
    <property type="entry name" value="S26_SPase_I"/>
    <property type="match status" value="1"/>
</dbReference>
<gene>
    <name evidence="9" type="primary">lepB</name>
    <name evidence="9" type="ORF">COY52_05080</name>
</gene>
<dbReference type="InterPro" id="IPR000223">
    <property type="entry name" value="Pept_S26A_signal_pept_1"/>
</dbReference>
<dbReference type="Proteomes" id="UP000229307">
    <property type="component" value="Unassembled WGS sequence"/>
</dbReference>
<dbReference type="Pfam" id="PF10502">
    <property type="entry name" value="Peptidase_S26"/>
    <property type="match status" value="1"/>
</dbReference>
<dbReference type="NCBIfam" id="TIGR02227">
    <property type="entry name" value="sigpep_I_bact"/>
    <property type="match status" value="1"/>
</dbReference>
<dbReference type="GO" id="GO:0016020">
    <property type="term" value="C:membrane"/>
    <property type="evidence" value="ECO:0007669"/>
    <property type="project" value="UniProtKB-SubCell"/>
</dbReference>
<evidence type="ECO:0000256" key="6">
    <source>
        <dbReference type="PIRSR" id="PIRSR600223-1"/>
    </source>
</evidence>
<comment type="catalytic activity">
    <reaction evidence="1 7">
        <text>Cleavage of hydrophobic, N-terminal signal or leader sequences from secreted and periplasmic proteins.</text>
        <dbReference type="EC" id="3.4.21.89"/>
    </reaction>
</comment>
<dbReference type="Gene3D" id="2.10.109.10">
    <property type="entry name" value="Umud Fragment, subunit A"/>
    <property type="match status" value="1"/>
</dbReference>
<dbReference type="InterPro" id="IPR036286">
    <property type="entry name" value="LexA/Signal_pep-like_sf"/>
</dbReference>
<evidence type="ECO:0000313" key="9">
    <source>
        <dbReference type="EMBL" id="PIZ17129.1"/>
    </source>
</evidence>
<proteinExistence type="inferred from homology"/>
<feature type="transmembrane region" description="Helical" evidence="7">
    <location>
        <begin position="77"/>
        <end position="98"/>
    </location>
</feature>
<comment type="caution">
    <text evidence="7">Lacks conserved residue(s) required for the propagation of feature annotation.</text>
</comment>
<dbReference type="PRINTS" id="PR00727">
    <property type="entry name" value="LEADERPTASE"/>
</dbReference>
<dbReference type="PROSITE" id="PS00501">
    <property type="entry name" value="SPASE_I_1"/>
    <property type="match status" value="1"/>
</dbReference>
<feature type="active site" evidence="6">
    <location>
        <position position="108"/>
    </location>
</feature>
<dbReference type="PROSITE" id="PS00761">
    <property type="entry name" value="SPASE_I_3"/>
    <property type="match status" value="1"/>
</dbReference>
<dbReference type="SUPFAM" id="SSF51306">
    <property type="entry name" value="LexA/Signal peptidase"/>
    <property type="match status" value="1"/>
</dbReference>
<dbReference type="PANTHER" id="PTHR43390">
    <property type="entry name" value="SIGNAL PEPTIDASE I"/>
    <property type="match status" value="1"/>
</dbReference>
<dbReference type="GO" id="GO:0006465">
    <property type="term" value="P:signal peptide processing"/>
    <property type="evidence" value="ECO:0007669"/>
    <property type="project" value="InterPro"/>
</dbReference>
<evidence type="ECO:0000256" key="4">
    <source>
        <dbReference type="ARBA" id="ARBA00022670"/>
    </source>
</evidence>
<organism evidence="9 10">
    <name type="scientific">Candidatus Desantisbacteria bacterium CG_4_10_14_0_8_um_filter_48_22</name>
    <dbReference type="NCBI Taxonomy" id="1974543"/>
    <lineage>
        <taxon>Bacteria</taxon>
        <taxon>Candidatus Desantisiibacteriota</taxon>
    </lineage>
</organism>
<feature type="active site" evidence="6">
    <location>
        <position position="151"/>
    </location>
</feature>
<protein>
    <recommendedName>
        <fullName evidence="3 7">Signal peptidase I</fullName>
        <ecNumber evidence="3 7">3.4.21.89</ecNumber>
    </recommendedName>
</protein>
<evidence type="ECO:0000313" key="10">
    <source>
        <dbReference type="Proteomes" id="UP000229307"/>
    </source>
</evidence>
<comment type="subcellular location">
    <subcellularLocation>
        <location evidence="7">Membrane</location>
        <topology evidence="7">Single-pass type II membrane protein</topology>
    </subcellularLocation>
</comment>
<evidence type="ECO:0000256" key="5">
    <source>
        <dbReference type="ARBA" id="ARBA00022801"/>
    </source>
</evidence>
<feature type="transmembrane region" description="Helical" evidence="7">
    <location>
        <begin position="21"/>
        <end position="42"/>
    </location>
</feature>
<dbReference type="PANTHER" id="PTHR43390:SF1">
    <property type="entry name" value="CHLOROPLAST PROCESSING PEPTIDASE"/>
    <property type="match status" value="1"/>
</dbReference>
<accession>A0A2M7SCD1</accession>
<keyword evidence="5 7" id="KW-0378">Hydrolase</keyword>
<feature type="transmembrane region" description="Helical" evidence="7">
    <location>
        <begin position="48"/>
        <end position="65"/>
    </location>
</feature>
<comment type="caution">
    <text evidence="9">The sequence shown here is derived from an EMBL/GenBank/DDBJ whole genome shotgun (WGS) entry which is preliminary data.</text>
</comment>
<dbReference type="EC" id="3.4.21.89" evidence="3 7"/>
<name>A0A2M7SCD1_9BACT</name>
<dbReference type="GO" id="GO:0009003">
    <property type="term" value="F:signal peptidase activity"/>
    <property type="evidence" value="ECO:0007669"/>
    <property type="project" value="UniProtKB-EC"/>
</dbReference>
<keyword evidence="7" id="KW-1133">Transmembrane helix</keyword>
<comment type="similarity">
    <text evidence="2 7">Belongs to the peptidase S26 family.</text>
</comment>
<dbReference type="InterPro" id="IPR019533">
    <property type="entry name" value="Peptidase_S26"/>
</dbReference>
<dbReference type="AlphaFoldDB" id="A0A2M7SCD1"/>